<evidence type="ECO:0000313" key="1">
    <source>
        <dbReference type="EMBL" id="PIK53125.1"/>
    </source>
</evidence>
<dbReference type="Proteomes" id="UP000230750">
    <property type="component" value="Unassembled WGS sequence"/>
</dbReference>
<reference evidence="1 2" key="1">
    <citation type="journal article" date="2017" name="PLoS Biol.">
        <title>The sea cucumber genome provides insights into morphological evolution and visceral regeneration.</title>
        <authorList>
            <person name="Zhang X."/>
            <person name="Sun L."/>
            <person name="Yuan J."/>
            <person name="Sun Y."/>
            <person name="Gao Y."/>
            <person name="Zhang L."/>
            <person name="Li S."/>
            <person name="Dai H."/>
            <person name="Hamel J.F."/>
            <person name="Liu C."/>
            <person name="Yu Y."/>
            <person name="Liu S."/>
            <person name="Lin W."/>
            <person name="Guo K."/>
            <person name="Jin S."/>
            <person name="Xu P."/>
            <person name="Storey K.B."/>
            <person name="Huan P."/>
            <person name="Zhang T."/>
            <person name="Zhou Y."/>
            <person name="Zhang J."/>
            <person name="Lin C."/>
            <person name="Li X."/>
            <person name="Xing L."/>
            <person name="Huo D."/>
            <person name="Sun M."/>
            <person name="Wang L."/>
            <person name="Mercier A."/>
            <person name="Li F."/>
            <person name="Yang H."/>
            <person name="Xiang J."/>
        </authorList>
    </citation>
    <scope>NUCLEOTIDE SEQUENCE [LARGE SCALE GENOMIC DNA]</scope>
    <source>
        <strain evidence="1">Shaxun</strain>
        <tissue evidence="1">Muscle</tissue>
    </source>
</reference>
<proteinExistence type="predicted"/>
<evidence type="ECO:0000313" key="2">
    <source>
        <dbReference type="Proteomes" id="UP000230750"/>
    </source>
</evidence>
<protein>
    <submittedName>
        <fullName evidence="1">Uncharacterized protein</fullName>
    </submittedName>
</protein>
<dbReference type="AlphaFoldDB" id="A0A2G8KYS6"/>
<feature type="non-terminal residue" evidence="1">
    <location>
        <position position="74"/>
    </location>
</feature>
<feature type="non-terminal residue" evidence="1">
    <location>
        <position position="1"/>
    </location>
</feature>
<accession>A0A2G8KYS6</accession>
<gene>
    <name evidence="1" type="ORF">BSL78_09995</name>
</gene>
<name>A0A2G8KYS6_STIJA</name>
<sequence>CNSGQCYLDESQVDDHLNCAISPFGASNETCFGTWSSVSSCACDSNYRISSSGGNYWCYDDDNWDSGLYNLVCY</sequence>
<keyword evidence="2" id="KW-1185">Reference proteome</keyword>
<dbReference type="EMBL" id="MRZV01000300">
    <property type="protein sequence ID" value="PIK53125.1"/>
    <property type="molecule type" value="Genomic_DNA"/>
</dbReference>
<comment type="caution">
    <text evidence="1">The sequence shown here is derived from an EMBL/GenBank/DDBJ whole genome shotgun (WGS) entry which is preliminary data.</text>
</comment>
<organism evidence="1 2">
    <name type="scientific">Stichopus japonicus</name>
    <name type="common">Sea cucumber</name>
    <dbReference type="NCBI Taxonomy" id="307972"/>
    <lineage>
        <taxon>Eukaryota</taxon>
        <taxon>Metazoa</taxon>
        <taxon>Echinodermata</taxon>
        <taxon>Eleutherozoa</taxon>
        <taxon>Echinozoa</taxon>
        <taxon>Holothuroidea</taxon>
        <taxon>Aspidochirotacea</taxon>
        <taxon>Aspidochirotida</taxon>
        <taxon>Stichopodidae</taxon>
        <taxon>Apostichopus</taxon>
    </lineage>
</organism>